<dbReference type="EMBL" id="CP063408">
    <property type="protein sequence ID" value="QSZ34502.1"/>
    <property type="molecule type" value="Genomic_DNA"/>
</dbReference>
<dbReference type="AlphaFoldDB" id="A0A8A3PGS9"/>
<feature type="region of interest" description="Disordered" evidence="1">
    <location>
        <begin position="196"/>
        <end position="230"/>
    </location>
</feature>
<reference evidence="2" key="1">
    <citation type="submission" date="2020-10" db="EMBL/GenBank/DDBJ databases">
        <title>Genome Sequence of Monilinia vaccinii-corymbosi Sheds Light on Mummy Berry Disease Infection of Blueberry and Mating Type.</title>
        <authorList>
            <person name="Yow A.G."/>
            <person name="Zhang Y."/>
            <person name="Bansal K."/>
            <person name="Eacker S.M."/>
            <person name="Sullivan S."/>
            <person name="Liachko I."/>
            <person name="Cubeta M.A."/>
            <person name="Rollins J.A."/>
            <person name="Ashrafi H."/>
        </authorList>
    </citation>
    <scope>NUCLEOTIDE SEQUENCE</scope>
    <source>
        <strain evidence="2">RL-1</strain>
    </source>
</reference>
<keyword evidence="3" id="KW-1185">Reference proteome</keyword>
<evidence type="ECO:0000313" key="2">
    <source>
        <dbReference type="EMBL" id="QSZ34502.1"/>
    </source>
</evidence>
<evidence type="ECO:0000313" key="3">
    <source>
        <dbReference type="Proteomes" id="UP000672032"/>
    </source>
</evidence>
<evidence type="ECO:0000256" key="1">
    <source>
        <dbReference type="SAM" id="MobiDB-lite"/>
    </source>
</evidence>
<dbReference type="OrthoDB" id="3546512at2759"/>
<name>A0A8A3PGS9_9HELO</name>
<feature type="compositionally biased region" description="Polar residues" evidence="1">
    <location>
        <begin position="317"/>
        <end position="340"/>
    </location>
</feature>
<feature type="region of interest" description="Disordered" evidence="1">
    <location>
        <begin position="276"/>
        <end position="400"/>
    </location>
</feature>
<feature type="compositionally biased region" description="Basic and acidic residues" evidence="1">
    <location>
        <begin position="196"/>
        <end position="211"/>
    </location>
</feature>
<feature type="compositionally biased region" description="Polar residues" evidence="1">
    <location>
        <begin position="363"/>
        <end position="400"/>
    </location>
</feature>
<dbReference type="Proteomes" id="UP000672032">
    <property type="component" value="Chromosome 4"/>
</dbReference>
<gene>
    <name evidence="2" type="ORF">DSL72_006096</name>
</gene>
<protein>
    <submittedName>
        <fullName evidence="2">Uncharacterized protein</fullName>
    </submittedName>
</protein>
<accession>A0A8A3PGS9</accession>
<sequence length="400" mass="44587">MGQTHEMTTNEVETPLTAAINASIFVPFTGIPAVLPTDHESQLKLLKSHHHKVRENIVTAFVLEKERLLSKCKDDLAKHERLMAGDGKGKGLKSDFQLSVAVKEDARRKKEAEEFERAKWLRGPRWLLLLQMEDAKNGVWNVPAEETDEERQRREARFKNEMGKREARLLNEMEGHTMEEYQWKPKDFYDFELEHSSLEPHSEPRSERGSEGDVVMGGMDPADASLTQDGTPAKITTRYEIEHKFNVDVHRLLEEGIKTIKDYDQHAEKVVAEYKQARAKGSTENIETAGSGGSLKRKSGSMASPLDPPGGILKRTGSIQSQSENGSSTVKKSVSIQLPSDTEKHASIQSSSENGGGILKKSASIQTLPERSSSTLKKSVSIQIPTDNQIIPSNTSSFQK</sequence>
<organism evidence="2 3">
    <name type="scientific">Monilinia vaccinii-corymbosi</name>
    <dbReference type="NCBI Taxonomy" id="61207"/>
    <lineage>
        <taxon>Eukaryota</taxon>
        <taxon>Fungi</taxon>
        <taxon>Dikarya</taxon>
        <taxon>Ascomycota</taxon>
        <taxon>Pezizomycotina</taxon>
        <taxon>Leotiomycetes</taxon>
        <taxon>Helotiales</taxon>
        <taxon>Sclerotiniaceae</taxon>
        <taxon>Monilinia</taxon>
    </lineage>
</organism>
<proteinExistence type="predicted"/>